<evidence type="ECO:0000313" key="2">
    <source>
        <dbReference type="Proteomes" id="UP000203151"/>
    </source>
</evidence>
<reference evidence="1 2" key="1">
    <citation type="journal article" date="1992" name="J. Gen. Virol.">
        <title>Nucleotide sequence and transcriptional analysis of the polyhedrin gene of Spodoptera exigua nuclear polyhedrosis virus.</title>
        <authorList>
            <person name="van Strien E.A."/>
            <person name="Zuidema D."/>
            <person name="Goldbach R.W."/>
            <person name="Vlak J.M."/>
        </authorList>
    </citation>
    <scope>NUCLEOTIDE SEQUENCE [LARGE SCALE GENOMIC DNA]</scope>
</reference>
<sequence>MNRYSKCILCEEIVYLHKRYTNRPSDNFFERYRAVIKNNTVFCIICYKYIYNKRNYR</sequence>
<protein>
    <submittedName>
        <fullName evidence="1">ORF113</fullName>
    </submittedName>
</protein>
<proteinExistence type="predicted"/>
<dbReference type="RefSeq" id="NP_037873.1">
    <property type="nucleotide sequence ID" value="NC_002169.1"/>
</dbReference>
<reference evidence="1 2" key="6">
    <citation type="journal article" date="1999" name="J. Gen. Virol.">
        <title>Sequence and organization of the Spodoptera exigua multicapsid nucleopolyhedrovirus genome.</title>
        <authorList>
            <person name="IJkel W.F."/>
            <person name="van Strien E.A."/>
            <person name="Heldens J.G."/>
            <person name="Broer R."/>
            <person name="Zuidema D."/>
            <person name="Goldbach R.W."/>
            <person name="Vlak J.M."/>
        </authorList>
    </citation>
    <scope>NUCLEOTIDE SEQUENCE [LARGE SCALE GENOMIC DNA]</scope>
</reference>
<organismHost>
    <name type="scientific">Lepidoptera</name>
    <name type="common">moths &amp; butterflies</name>
    <dbReference type="NCBI Taxonomy" id="7088"/>
</organismHost>
<accession>Q9J824</accession>
<keyword evidence="2" id="KW-1185">Reference proteome</keyword>
<dbReference type="GeneID" id="2715765"/>
<reference evidence="1 2" key="5">
    <citation type="journal article" date="1998" name="J. Gen. Virol.">
        <title>Specificity of multiple homologous genomic regions in Spodoptera exigua nucleopolyhedrovirus DNA replication.</title>
        <authorList>
            <person name="Broer R."/>
            <person name="Heldens J.G."/>
            <person name="van Strien E.A."/>
            <person name="Zuidema D."/>
            <person name="Vlak J.M."/>
        </authorList>
    </citation>
    <scope>NUCLEOTIDE SEQUENCE [LARGE SCALE GENOMIC DNA]</scope>
</reference>
<reference evidence="1 2" key="3">
    <citation type="journal article" date="1997" name="J. Gen. Virol.">
        <title>Baculoviruses contain a gene for the large subunit of ribonucleotide reductase.</title>
        <authorList>
            <person name="van Strien E.A."/>
            <person name="Faktor O."/>
            <person name="Hu Z.H."/>
            <person name="Zuidema D."/>
            <person name="Goldbach R.W."/>
            <person name="Vlak J.M."/>
        </authorList>
    </citation>
    <scope>NUCLEOTIDE SEQUENCE [LARGE SCALE GENOMIC DNA]</scope>
</reference>
<organism evidence="1 2">
    <name type="scientific">Spodoptera exigua nuclear polyhedrosis virus (strain US)</name>
    <name type="common">SeMNPV</name>
    <dbReference type="NCBI Taxonomy" id="31506"/>
    <lineage>
        <taxon>Viruses</taxon>
        <taxon>Viruses incertae sedis</taxon>
        <taxon>Naldaviricetes</taxon>
        <taxon>Lefavirales</taxon>
        <taxon>Baculoviridae</taxon>
        <taxon>Alphabaculovirus</taxon>
        <taxon>Spodoptera exigua multiple nucleopolyhedrovirus</taxon>
    </lineage>
</organism>
<dbReference type="OrthoDB" id="24008at10239"/>
<name>Q9J824_NPVSE</name>
<reference evidence="1 2" key="2">
    <citation type="journal article" date="1993" name="J. Gen. Virol.">
        <title>Nucleotide sequence and transcriptional analysis of the p10 gene of Spodoptera exigua nuclear polyhedrosis virus.</title>
        <authorList>
            <person name="Zuidema D."/>
            <person name="van Oers M.M."/>
            <person name="van Strien E.A."/>
            <person name="Caballero P.C."/>
            <person name="Klok E.J."/>
            <person name="Goldbach R.W."/>
            <person name="Vlak J.M."/>
        </authorList>
    </citation>
    <scope>NUCLEOTIDE SEQUENCE [LARGE SCALE GENOMIC DNA]</scope>
</reference>
<reference evidence="1 2" key="4">
    <citation type="journal article" date="1997" name="J. Gen. Virol.">
        <title>Characterization of a putative Spodoptera exigua multicapsid nucleopolyhedrovirus helicase gene.</title>
        <authorList>
            <person name="Heldens J.G."/>
            <person name="Liu Y."/>
            <person name="Zuidema D."/>
            <person name="Goldbach R.W."/>
            <person name="Vlak J.M."/>
        </authorList>
    </citation>
    <scope>NUCLEOTIDE SEQUENCE [LARGE SCALE GENOMIC DNA]</scope>
</reference>
<dbReference type="KEGG" id="vg:2715765"/>
<reference evidence="1 2" key="7">
    <citation type="journal article" date="1999" name="Virus Res.">
        <title>Identification, sequence analysis and phylogeny of the lef-2 gene of Helicoverpa armigera single-nucleocapsid baculovirus.</title>
        <authorList>
            <person name="Chen X."/>
            <person name="IJkel W.F."/>
            <person name="Dominy C."/>
            <person name="de Andrade Zanotto P.M."/>
            <person name="Hashimoto Y."/>
            <person name="Faktor O."/>
            <person name="Hayakawa T."/>
            <person name="Wang C."/>
            <person name="Prekumar A."/>
            <person name="Mathavan S."/>
            <person name="Krell P.J."/>
            <person name="Hu Z."/>
            <person name="Vlak J.M."/>
        </authorList>
    </citation>
    <scope>NUCLEOTIDE SEQUENCE [LARGE SCALE GENOMIC DNA]</scope>
</reference>
<evidence type="ECO:0000313" key="1">
    <source>
        <dbReference type="EMBL" id="AAF33642.1"/>
    </source>
</evidence>
<dbReference type="EMBL" id="AF169823">
    <property type="protein sequence ID" value="AAF33642.1"/>
    <property type="molecule type" value="Genomic_DNA"/>
</dbReference>
<dbReference type="Proteomes" id="UP000203151">
    <property type="component" value="Segment"/>
</dbReference>